<comment type="caution">
    <text evidence="1">The sequence shown here is derived from an EMBL/GenBank/DDBJ whole genome shotgun (WGS) entry which is preliminary data.</text>
</comment>
<evidence type="ECO:0000313" key="1">
    <source>
        <dbReference type="EMBL" id="GLB44317.1"/>
    </source>
</evidence>
<dbReference type="Proteomes" id="UP001063166">
    <property type="component" value="Unassembled WGS sequence"/>
</dbReference>
<dbReference type="AlphaFoldDB" id="A0A9P3PWK4"/>
<dbReference type="EMBL" id="BRPK01000016">
    <property type="protein sequence ID" value="GLB44317.1"/>
    <property type="molecule type" value="Genomic_DNA"/>
</dbReference>
<sequence length="101" mass="10818">MDDSRASVLSLPGRHAAIVPKPVPTPLLASRTFLTTTSALVPAQQSLSVSSPESLRRLLQEHITFKSTHIPATHYTVRPHQDILAAVGFLASIVSLCLPAL</sequence>
<organism evidence="1 2">
    <name type="scientific">Lyophyllum shimeji</name>
    <name type="common">Hon-shimeji</name>
    <name type="synonym">Tricholoma shimeji</name>
    <dbReference type="NCBI Taxonomy" id="47721"/>
    <lineage>
        <taxon>Eukaryota</taxon>
        <taxon>Fungi</taxon>
        <taxon>Dikarya</taxon>
        <taxon>Basidiomycota</taxon>
        <taxon>Agaricomycotina</taxon>
        <taxon>Agaricomycetes</taxon>
        <taxon>Agaricomycetidae</taxon>
        <taxon>Agaricales</taxon>
        <taxon>Tricholomatineae</taxon>
        <taxon>Lyophyllaceae</taxon>
        <taxon>Lyophyllum</taxon>
    </lineage>
</organism>
<gene>
    <name evidence="1" type="ORF">LshimejAT787_1602470</name>
</gene>
<protein>
    <submittedName>
        <fullName evidence="1">Uncharacterized protein</fullName>
    </submittedName>
</protein>
<keyword evidence="2" id="KW-1185">Reference proteome</keyword>
<proteinExistence type="predicted"/>
<reference evidence="1" key="1">
    <citation type="submission" date="2022-07" db="EMBL/GenBank/DDBJ databases">
        <title>The genome of Lyophyllum shimeji provides insight into the initial evolution of ectomycorrhizal fungal genome.</title>
        <authorList>
            <person name="Kobayashi Y."/>
            <person name="Shibata T."/>
            <person name="Hirakawa H."/>
            <person name="Shigenobu S."/>
            <person name="Nishiyama T."/>
            <person name="Yamada A."/>
            <person name="Hasebe M."/>
            <person name="Kawaguchi M."/>
        </authorList>
    </citation>
    <scope>NUCLEOTIDE SEQUENCE</scope>
    <source>
        <strain evidence="1">AT787</strain>
    </source>
</reference>
<name>A0A9P3PWK4_LYOSH</name>
<accession>A0A9P3PWK4</accession>
<evidence type="ECO:0000313" key="2">
    <source>
        <dbReference type="Proteomes" id="UP001063166"/>
    </source>
</evidence>